<protein>
    <recommendedName>
        <fullName evidence="9">Hydroxylamine reductase</fullName>
        <ecNumber evidence="9">1.7.99.1</ecNumber>
    </recommendedName>
    <alternativeName>
        <fullName evidence="9">Hybrid-cluster protein</fullName>
        <shortName evidence="9">HCP</shortName>
    </alternativeName>
    <alternativeName>
        <fullName evidence="9">Prismane protein</fullName>
    </alternativeName>
</protein>
<comment type="subcellular location">
    <subcellularLocation>
        <location evidence="1 9">Cytoplasm</location>
    </subcellularLocation>
</comment>
<evidence type="ECO:0000256" key="8">
    <source>
        <dbReference type="ARBA" id="ARBA00051350"/>
    </source>
</evidence>
<dbReference type="GO" id="GO:0050418">
    <property type="term" value="F:hydroxylamine reductase activity"/>
    <property type="evidence" value="ECO:0007669"/>
    <property type="project" value="UniProtKB-UniRule"/>
</dbReference>
<dbReference type="PANTHER" id="PTHR30109:SF0">
    <property type="entry name" value="HYDROXYLAMINE REDUCTASE"/>
    <property type="match status" value="1"/>
</dbReference>
<evidence type="ECO:0000256" key="4">
    <source>
        <dbReference type="ARBA" id="ARBA00022723"/>
    </source>
</evidence>
<evidence type="ECO:0000256" key="6">
    <source>
        <dbReference type="ARBA" id="ARBA00023004"/>
    </source>
</evidence>
<dbReference type="InterPro" id="IPR004137">
    <property type="entry name" value="HCP/CODH"/>
</dbReference>
<keyword evidence="6 9" id="KW-0408">Iron</keyword>
<feature type="modified residue" description="Cysteine persulfide" evidence="9">
    <location>
        <position position="424"/>
    </location>
</feature>
<feature type="binding site" description="via persulfide group" evidence="9">
    <location>
        <position position="424"/>
    </location>
    <ligand>
        <name>hybrid [4Fe-2O-2S] cluster</name>
        <dbReference type="ChEBI" id="CHEBI:60519"/>
    </ligand>
</feature>
<name>A0A250KVC0_9GAMM</name>
<dbReference type="Pfam" id="PF03063">
    <property type="entry name" value="Prismane"/>
    <property type="match status" value="1"/>
</dbReference>
<evidence type="ECO:0000256" key="7">
    <source>
        <dbReference type="ARBA" id="ARBA00023014"/>
    </source>
</evidence>
<dbReference type="FunFam" id="3.40.50.2030:FF:000002">
    <property type="entry name" value="Hydroxylamine reductase"/>
    <property type="match status" value="1"/>
</dbReference>
<dbReference type="NCBIfam" id="TIGR01703">
    <property type="entry name" value="hybrid_clust"/>
    <property type="match status" value="1"/>
</dbReference>
<dbReference type="Gene3D" id="3.40.50.2030">
    <property type="match status" value="2"/>
</dbReference>
<feature type="binding site" evidence="9">
    <location>
        <position position="42"/>
    </location>
    <ligand>
        <name>[2Fe-2S] cluster</name>
        <dbReference type="ChEBI" id="CHEBI:190135"/>
    </ligand>
</feature>
<dbReference type="FunFam" id="1.20.1270.20:FF:000001">
    <property type="entry name" value="Hydroxylamine reductase"/>
    <property type="match status" value="1"/>
</dbReference>
<dbReference type="PIRSF" id="PIRSF000076">
    <property type="entry name" value="HCP"/>
    <property type="match status" value="1"/>
</dbReference>
<dbReference type="Gene3D" id="1.20.1270.20">
    <property type="match status" value="2"/>
</dbReference>
<dbReference type="KEGG" id="mmai:sS8_1772"/>
<keyword evidence="7 9" id="KW-0411">Iron-sulfur</keyword>
<comment type="cofactor">
    <cofactor evidence="9">
        <name>[2Fe-2S] cluster</name>
        <dbReference type="ChEBI" id="CHEBI:190135"/>
    </cofactor>
    <text evidence="9">Binds 1 [2Fe-2S] cluster.</text>
</comment>
<evidence type="ECO:0000256" key="1">
    <source>
        <dbReference type="ARBA" id="ARBA00004496"/>
    </source>
</evidence>
<dbReference type="Proteomes" id="UP000266313">
    <property type="component" value="Chromosome"/>
</dbReference>
<reference evidence="10 11" key="1">
    <citation type="submission" date="2016-12" db="EMBL/GenBank/DDBJ databases">
        <title>Genome sequencing of Methylocaldum marinum.</title>
        <authorList>
            <person name="Takeuchi M."/>
            <person name="Kamagata Y."/>
            <person name="Hiraoka S."/>
            <person name="Oshima K."/>
            <person name="Hattori M."/>
            <person name="Iwasaki W."/>
        </authorList>
    </citation>
    <scope>NUCLEOTIDE SEQUENCE [LARGE SCALE GENOMIC DNA]</scope>
    <source>
        <strain evidence="10 11">S8</strain>
    </source>
</reference>
<keyword evidence="3 9" id="KW-0001">2Fe-2S</keyword>
<dbReference type="InterPro" id="IPR011254">
    <property type="entry name" value="Prismane-like_sf"/>
</dbReference>
<accession>A0A250KVC0</accession>
<organism evidence="10 11">
    <name type="scientific">Methylocaldum marinum</name>
    <dbReference type="NCBI Taxonomy" id="1432792"/>
    <lineage>
        <taxon>Bacteria</taxon>
        <taxon>Pseudomonadati</taxon>
        <taxon>Pseudomonadota</taxon>
        <taxon>Gammaproteobacteria</taxon>
        <taxon>Methylococcales</taxon>
        <taxon>Methylococcaceae</taxon>
        <taxon>Methylocaldum</taxon>
    </lineage>
</organism>
<dbReference type="InterPro" id="IPR010048">
    <property type="entry name" value="Hydroxylam_reduct"/>
</dbReference>
<dbReference type="InterPro" id="IPR016100">
    <property type="entry name" value="Prismane_a-bundle"/>
</dbReference>
<dbReference type="GO" id="GO:0005737">
    <property type="term" value="C:cytoplasm"/>
    <property type="evidence" value="ECO:0007669"/>
    <property type="project" value="UniProtKB-SubCell"/>
</dbReference>
<gene>
    <name evidence="9" type="primary">hcp</name>
    <name evidence="10" type="ORF">sS8_1772</name>
</gene>
<evidence type="ECO:0000313" key="10">
    <source>
        <dbReference type="EMBL" id="BBA33729.1"/>
    </source>
</evidence>
<dbReference type="EC" id="1.7.99.1" evidence="9"/>
<dbReference type="EMBL" id="AP017928">
    <property type="protein sequence ID" value="BBA33729.1"/>
    <property type="molecule type" value="Genomic_DNA"/>
</dbReference>
<comment type="catalytic activity">
    <reaction evidence="8 9">
        <text>A + NH4(+) + H2O = hydroxylamine + AH2 + H(+)</text>
        <dbReference type="Rhea" id="RHEA:22052"/>
        <dbReference type="ChEBI" id="CHEBI:13193"/>
        <dbReference type="ChEBI" id="CHEBI:15377"/>
        <dbReference type="ChEBI" id="CHEBI:15378"/>
        <dbReference type="ChEBI" id="CHEBI:15429"/>
        <dbReference type="ChEBI" id="CHEBI:17499"/>
        <dbReference type="ChEBI" id="CHEBI:28938"/>
        <dbReference type="EC" id="1.7.99.1"/>
    </reaction>
</comment>
<dbReference type="SUPFAM" id="SSF56821">
    <property type="entry name" value="Prismane protein-like"/>
    <property type="match status" value="1"/>
</dbReference>
<dbReference type="HAMAP" id="MF_00069">
    <property type="entry name" value="Hydroxylam_reduct"/>
    <property type="match status" value="1"/>
</dbReference>
<feature type="binding site" evidence="9">
    <location>
        <position position="452"/>
    </location>
    <ligand>
        <name>hybrid [4Fe-2O-2S] cluster</name>
        <dbReference type="ChEBI" id="CHEBI:60519"/>
    </ligand>
</feature>
<evidence type="ECO:0000256" key="5">
    <source>
        <dbReference type="ARBA" id="ARBA00023002"/>
    </source>
</evidence>
<evidence type="ECO:0000256" key="3">
    <source>
        <dbReference type="ARBA" id="ARBA00022714"/>
    </source>
</evidence>
<dbReference type="PANTHER" id="PTHR30109">
    <property type="entry name" value="HYDROXYLAMINE REDUCTASE"/>
    <property type="match status" value="1"/>
</dbReference>
<comment type="function">
    <text evidence="9">Catalyzes the reduction of hydroxylamine to form NH(3) and H(2)O.</text>
</comment>
<dbReference type="GO" id="GO:0004601">
    <property type="term" value="F:peroxidase activity"/>
    <property type="evidence" value="ECO:0007669"/>
    <property type="project" value="TreeGrafter"/>
</dbReference>
<feature type="binding site" evidence="9">
    <location>
        <position position="477"/>
    </location>
    <ligand>
        <name>hybrid [4Fe-2O-2S] cluster</name>
        <dbReference type="ChEBI" id="CHEBI:60519"/>
    </ligand>
</feature>
<keyword evidence="5 9" id="KW-0560">Oxidoreductase</keyword>
<keyword evidence="11" id="KW-1185">Reference proteome</keyword>
<dbReference type="AlphaFoldDB" id="A0A250KVC0"/>
<feature type="binding site" evidence="9">
    <location>
        <position position="511"/>
    </location>
    <ligand>
        <name>hybrid [4Fe-2O-2S] cluster</name>
        <dbReference type="ChEBI" id="CHEBI:60519"/>
    </ligand>
</feature>
<dbReference type="GO" id="GO:0046872">
    <property type="term" value="F:metal ion binding"/>
    <property type="evidence" value="ECO:0007669"/>
    <property type="project" value="UniProtKB-KW"/>
</dbReference>
<keyword evidence="4 9" id="KW-0479">Metal-binding</keyword>
<dbReference type="GO" id="GO:0051537">
    <property type="term" value="F:2 iron, 2 sulfur cluster binding"/>
    <property type="evidence" value="ECO:0007669"/>
    <property type="project" value="UniProtKB-KW"/>
</dbReference>
<dbReference type="CDD" id="cd01914">
    <property type="entry name" value="HCP"/>
    <property type="match status" value="1"/>
</dbReference>
<dbReference type="FunFam" id="3.40.50.2030:FF:000001">
    <property type="entry name" value="Hydroxylamine reductase"/>
    <property type="match status" value="1"/>
</dbReference>
<proteinExistence type="inferred from homology"/>
<evidence type="ECO:0000256" key="9">
    <source>
        <dbReference type="HAMAP-Rule" id="MF_00069"/>
    </source>
</evidence>
<comment type="similarity">
    <text evidence="9">Belongs to the HCP family.</text>
</comment>
<dbReference type="InterPro" id="IPR016099">
    <property type="entry name" value="Prismane-like_a/b-sand"/>
</dbReference>
<dbReference type="NCBIfam" id="NF003658">
    <property type="entry name" value="PRK05290.1"/>
    <property type="match status" value="1"/>
</dbReference>
<evidence type="ECO:0000256" key="2">
    <source>
        <dbReference type="ARBA" id="ARBA00022490"/>
    </source>
</evidence>
<keyword evidence="2 9" id="KW-0963">Cytoplasm</keyword>
<feature type="binding site" evidence="9">
    <location>
        <position position="269"/>
    </location>
    <ligand>
        <name>hybrid [4Fe-2O-2S] cluster</name>
        <dbReference type="ChEBI" id="CHEBI:60519"/>
    </ligand>
</feature>
<comment type="cofactor">
    <cofactor evidence="9">
        <name>hybrid [4Fe-2O-2S] cluster</name>
        <dbReference type="ChEBI" id="CHEBI:60519"/>
    </cofactor>
    <text evidence="9">Binds 1 hybrid [4Fe-2O-2S] cluster.</text>
</comment>
<feature type="binding site" evidence="9">
    <location>
        <position position="23"/>
    </location>
    <ligand>
        <name>[2Fe-2S] cluster</name>
        <dbReference type="ChEBI" id="CHEBI:190135"/>
    </ligand>
</feature>
<feature type="binding site" evidence="9">
    <location>
        <position position="513"/>
    </location>
    <ligand>
        <name>hybrid [4Fe-2O-2S] cluster</name>
        <dbReference type="ChEBI" id="CHEBI:60519"/>
    </ligand>
</feature>
<feature type="binding site" evidence="9">
    <location>
        <position position="20"/>
    </location>
    <ligand>
        <name>[2Fe-2S] cluster</name>
        <dbReference type="ChEBI" id="CHEBI:190135"/>
    </ligand>
</feature>
<feature type="binding site" evidence="9">
    <location>
        <position position="35"/>
    </location>
    <ligand>
        <name>[2Fe-2S] cluster</name>
        <dbReference type="ChEBI" id="CHEBI:190135"/>
    </ligand>
</feature>
<feature type="binding site" evidence="9">
    <location>
        <position position="293"/>
    </location>
    <ligand>
        <name>hybrid [4Fe-2O-2S] cluster</name>
        <dbReference type="ChEBI" id="CHEBI:60519"/>
    </ligand>
</feature>
<feature type="binding site" evidence="9">
    <location>
        <position position="337"/>
    </location>
    <ligand>
        <name>hybrid [4Fe-2O-2S] cluster</name>
        <dbReference type="ChEBI" id="CHEBI:60519"/>
    </ligand>
</feature>
<dbReference type="GO" id="GO:0042542">
    <property type="term" value="P:response to hydrogen peroxide"/>
    <property type="evidence" value="ECO:0007669"/>
    <property type="project" value="TreeGrafter"/>
</dbReference>
<evidence type="ECO:0000313" key="11">
    <source>
        <dbReference type="Proteomes" id="UP000266313"/>
    </source>
</evidence>
<sequence>MLFTVRIDLTVHLKEKAMFCYQCEQTTRTDSGNGCAMAKGVCGKDQVTADLQDLLIYGIKGIAQYARRARGFGISDREADGFILYAMFTTLTNVNFNPARFIAMIQEAARLRDRIKARYEEAARDRGTAPEVLNGPATWQPVDDMDGLLAQTASAAVTAGREQVGDDIVGLRAMILYGLKGVAAYAHHAHVLGYESDELYTRFEEILDFLAGDPTDAEALVDQALAVGQLNLKALELLDAANTDSFGHPEPASVRMTPVKGKAILISGHDLKDMAALLEQTKGMGINVYTHGELLPAHGYPKLRAYPHLVGNYGGAWQDQTREFAEFPGAILMTSNCLVEPHPRYRQRIFTAGPVGWPGVRHIANGDFSPVIQAALAFPGFQEDGPEQTVTVGFARNAVLGVADKVVDAVKTGAIRHFFLIGGCDGAAPGRNYYTDLADRVPEDSVVLTLGCGKYRFNRHEFGAIGGIPRLLDIGQCNDAYSAIQIASALAQAFNCGVNDLPLSLMVSWFEQKAVAVLLTLLSLGIRGIRLGPSLPAFLTPALLEQLSARFDLKPITTAEADIEAALHRAA</sequence>